<dbReference type="Gene3D" id="3.40.50.11720">
    <property type="entry name" value="3-Deoxy-D-manno-octulosonic-acid transferase, N-terminal domain"/>
    <property type="match status" value="1"/>
</dbReference>
<dbReference type="RefSeq" id="WP_013023665.1">
    <property type="nucleotide sequence ID" value="NC_013949.1"/>
</dbReference>
<dbReference type="InterPro" id="IPR007507">
    <property type="entry name" value="Glycos_transf_N"/>
</dbReference>
<comment type="function">
    <text evidence="9">Involved in lipopolysaccharide (LPS) biosynthesis. Catalyzes the transfer of 3-deoxy-D-manno-octulosonate (Kdo) residue(s) from CMP-Kdo to lipid IV(A), the tetraacyldisaccharide-1,4'-bisphosphate precursor of lipid A.</text>
</comment>
<dbReference type="GO" id="GO:0043842">
    <property type="term" value="F:Kdo transferase activity"/>
    <property type="evidence" value="ECO:0007669"/>
    <property type="project" value="UniProtKB-EC"/>
</dbReference>
<dbReference type="KEGG" id="hms:HMU13440"/>
<proteinExistence type="inferred from homology"/>
<dbReference type="AlphaFoldDB" id="D3UJC3"/>
<dbReference type="GO" id="GO:0005886">
    <property type="term" value="C:plasma membrane"/>
    <property type="evidence" value="ECO:0007669"/>
    <property type="project" value="UniProtKB-SubCell"/>
</dbReference>
<evidence type="ECO:0000256" key="9">
    <source>
        <dbReference type="RuleBase" id="RU365103"/>
    </source>
</evidence>
<evidence type="ECO:0000256" key="6">
    <source>
        <dbReference type="ARBA" id="ARBA00049183"/>
    </source>
</evidence>
<keyword evidence="9" id="KW-1133">Transmembrane helix</keyword>
<dbReference type="InterPro" id="IPR038107">
    <property type="entry name" value="Glycos_transf_N_sf"/>
</dbReference>
<keyword evidence="9" id="KW-0448">Lipopolysaccharide biosynthesis</keyword>
<dbReference type="Pfam" id="PF04413">
    <property type="entry name" value="Glycos_transf_N"/>
    <property type="match status" value="1"/>
</dbReference>
<gene>
    <name evidence="11" type="primary">kdtA</name>
    <name evidence="11" type="ordered locus">HMU13440</name>
</gene>
<dbReference type="eggNOG" id="COG1519">
    <property type="taxonomic scope" value="Bacteria"/>
</dbReference>
<dbReference type="NCBIfam" id="NF004389">
    <property type="entry name" value="PRK05749.1-5"/>
    <property type="match status" value="1"/>
</dbReference>
<evidence type="ECO:0000313" key="12">
    <source>
        <dbReference type="Proteomes" id="UP000001522"/>
    </source>
</evidence>
<keyword evidence="12" id="KW-1185">Reference proteome</keyword>
<name>D3UJC3_HELM1</name>
<evidence type="ECO:0000256" key="4">
    <source>
        <dbReference type="ARBA" id="ARBA00022679"/>
    </source>
</evidence>
<keyword evidence="4 9" id="KW-0808">Transferase</keyword>
<dbReference type="STRING" id="679897.HMU13440"/>
<keyword evidence="9" id="KW-0812">Transmembrane</keyword>
<dbReference type="CAZy" id="GT30">
    <property type="family name" value="Glycosyltransferase Family 30"/>
</dbReference>
<evidence type="ECO:0000259" key="10">
    <source>
        <dbReference type="Pfam" id="PF04413"/>
    </source>
</evidence>
<evidence type="ECO:0000256" key="8">
    <source>
        <dbReference type="PIRSR" id="PIRSR639901-2"/>
    </source>
</evidence>
<comment type="catalytic activity">
    <reaction evidence="6 9">
        <text>lipid IVA (E. coli) + CMP-3-deoxy-beta-D-manno-octulosonate = alpha-Kdo-(2-&gt;6)-lipid IVA (E. coli) + CMP + H(+)</text>
        <dbReference type="Rhea" id="RHEA:28066"/>
        <dbReference type="ChEBI" id="CHEBI:15378"/>
        <dbReference type="ChEBI" id="CHEBI:58603"/>
        <dbReference type="ChEBI" id="CHEBI:60364"/>
        <dbReference type="ChEBI" id="CHEBI:60377"/>
        <dbReference type="ChEBI" id="CHEBI:85987"/>
        <dbReference type="EC" id="2.4.99.12"/>
    </reaction>
</comment>
<dbReference type="GO" id="GO:0009245">
    <property type="term" value="P:lipid A biosynthetic process"/>
    <property type="evidence" value="ECO:0007669"/>
    <property type="project" value="TreeGrafter"/>
</dbReference>
<feature type="site" description="Transition state stabilizer" evidence="8">
    <location>
        <position position="129"/>
    </location>
</feature>
<organism evidence="11 12">
    <name type="scientific">Helicobacter mustelae (strain ATCC 43772 / CCUG 25715 / CIP 103759 / LMG 18044 / NCTC 12198 / R85-136P)</name>
    <name type="common">Campylobacter mustelae</name>
    <dbReference type="NCBI Taxonomy" id="679897"/>
    <lineage>
        <taxon>Bacteria</taxon>
        <taxon>Pseudomonadati</taxon>
        <taxon>Campylobacterota</taxon>
        <taxon>Epsilonproteobacteria</taxon>
        <taxon>Campylobacterales</taxon>
        <taxon>Helicobacteraceae</taxon>
        <taxon>Helicobacter</taxon>
    </lineage>
</organism>
<reference evidence="11 12" key="1">
    <citation type="journal article" date="2010" name="BMC Genomics">
        <title>Comparative genomics and proteomics of Helicobacter mustelae, an ulcerogenic and carcinogenic gastric pathogen.</title>
        <authorList>
            <person name="O'Toole P.W."/>
            <person name="Snelling W.J."/>
            <person name="Canchaya C."/>
            <person name="Forde B.M."/>
            <person name="Hardie K.R."/>
            <person name="Josenhans C."/>
            <person name="Graham R.L.J."/>
            <person name="McMullan G."/>
            <person name="Parkhill J."/>
            <person name="Belda E."/>
            <person name="Bentley S.D."/>
        </authorList>
    </citation>
    <scope>NUCLEOTIDE SEQUENCE [LARGE SCALE GENOMIC DNA]</scope>
    <source>
        <strain evidence="12">ATCC 43772 / LMG 18044 / NCTC 12198 / 12198</strain>
    </source>
</reference>
<evidence type="ECO:0000256" key="3">
    <source>
        <dbReference type="ARBA" id="ARBA00019077"/>
    </source>
</evidence>
<dbReference type="SUPFAM" id="SSF53756">
    <property type="entry name" value="UDP-Glycosyltransferase/glycogen phosphorylase"/>
    <property type="match status" value="1"/>
</dbReference>
<accession>D3UJC3</accession>
<evidence type="ECO:0000313" key="11">
    <source>
        <dbReference type="EMBL" id="CBG40598.1"/>
    </source>
</evidence>
<comment type="pathway">
    <text evidence="1 9">Bacterial outer membrane biogenesis; LPS core biosynthesis.</text>
</comment>
<comment type="similarity">
    <text evidence="9">Belongs to the glycosyltransferase group 1 family.</text>
</comment>
<feature type="transmembrane region" description="Helical" evidence="9">
    <location>
        <begin position="6"/>
        <end position="26"/>
    </location>
</feature>
<evidence type="ECO:0000256" key="7">
    <source>
        <dbReference type="PIRSR" id="PIRSR639901-1"/>
    </source>
</evidence>
<dbReference type="GO" id="GO:0009244">
    <property type="term" value="P:lipopolysaccharide core region biosynthetic process"/>
    <property type="evidence" value="ECO:0007669"/>
    <property type="project" value="UniProtKB-UniRule"/>
</dbReference>
<evidence type="ECO:0000256" key="2">
    <source>
        <dbReference type="ARBA" id="ARBA00012621"/>
    </source>
</evidence>
<dbReference type="Proteomes" id="UP000001522">
    <property type="component" value="Chromosome"/>
</dbReference>
<feature type="active site" description="Proton acceptor" evidence="7">
    <location>
        <position position="60"/>
    </location>
</feature>
<dbReference type="Gene3D" id="3.40.50.2000">
    <property type="entry name" value="Glycogen Phosphorylase B"/>
    <property type="match status" value="1"/>
</dbReference>
<dbReference type="EMBL" id="FN555004">
    <property type="protein sequence ID" value="CBG40598.1"/>
    <property type="molecule type" value="Genomic_DNA"/>
</dbReference>
<dbReference type="EC" id="2.4.99.12" evidence="2 9"/>
<dbReference type="HOGENOM" id="CLU_036146_2_0_7"/>
<dbReference type="PANTHER" id="PTHR42755:SF1">
    <property type="entry name" value="3-DEOXY-D-MANNO-OCTULOSONIC ACID TRANSFERASE, MITOCHONDRIAL-RELATED"/>
    <property type="match status" value="1"/>
</dbReference>
<dbReference type="PANTHER" id="PTHR42755">
    <property type="entry name" value="3-DEOXY-MANNO-OCTULOSONATE CYTIDYLYLTRANSFERASE"/>
    <property type="match status" value="1"/>
</dbReference>
<keyword evidence="9" id="KW-0472">Membrane</keyword>
<feature type="domain" description="3-deoxy-D-manno-octulosonic-acid transferase N-terminal" evidence="10">
    <location>
        <begin position="35"/>
        <end position="206"/>
    </location>
</feature>
<comment type="subcellular location">
    <subcellularLocation>
        <location evidence="9">Cell membrane</location>
    </subcellularLocation>
</comment>
<dbReference type="InterPro" id="IPR039901">
    <property type="entry name" value="Kdotransferase"/>
</dbReference>
<evidence type="ECO:0000256" key="5">
    <source>
        <dbReference type="ARBA" id="ARBA00031445"/>
    </source>
</evidence>
<feature type="site" description="Transition state stabilizer" evidence="8">
    <location>
        <position position="205"/>
    </location>
</feature>
<evidence type="ECO:0000256" key="1">
    <source>
        <dbReference type="ARBA" id="ARBA00004713"/>
    </source>
</evidence>
<dbReference type="UniPathway" id="UPA00958"/>
<protein>
    <recommendedName>
        <fullName evidence="3 9">3-deoxy-D-manno-octulosonic acid transferase</fullName>
        <shortName evidence="9">Kdo transferase</shortName>
        <ecNumber evidence="2 9">2.4.99.12</ecNumber>
    </recommendedName>
    <alternativeName>
        <fullName evidence="5 9">Lipid IV(A) 3-deoxy-D-manno-octulosonic acid transferase</fullName>
    </alternativeName>
</protein>
<sequence>MKRLIYFFVLSLAYVLLLPLLLLLTVKQKYRKSLPARFFGCQKPPSNGVEIWLHACSFGEVRSLEPIIKSLLSKEKKLLLTTTTQTGHDLGQKTFGMEPNFEVRYLPFELFVWRWKPALKQLKSFVVTESELWYMPFFLAKTLGAKTLLINARISDRSYDKYLKLRAYYKEVFERIDRVFAQSKNDVLRLESLGAKNIKICGNLKIYSKIEITKLYHKPKKFVVVAASSHPEEEELVLSVFARFLHAYPQSLLILAPRHPERFDEVYKMLEGFRVSRLSDGGINEEMDVVLVDILGELNNIYRIADLVILCGSFVEVGGHNPLEPAFFGTRLISGPYIFNQYVLFDYIEGYEIAQNASELQDKMLNFEKLPHARIKAEQCGLDALIEEIL</sequence>
<keyword evidence="9" id="KW-1003">Cell membrane</keyword>